<feature type="region of interest" description="Disordered" evidence="3">
    <location>
        <begin position="245"/>
        <end position="298"/>
    </location>
</feature>
<evidence type="ECO:0000256" key="2">
    <source>
        <dbReference type="ARBA" id="ARBA00022729"/>
    </source>
</evidence>
<protein>
    <submittedName>
        <fullName evidence="6">Ice-binding family protein</fullName>
    </submittedName>
</protein>
<feature type="signal peptide" evidence="5">
    <location>
        <begin position="1"/>
        <end position="32"/>
    </location>
</feature>
<evidence type="ECO:0000256" key="1">
    <source>
        <dbReference type="ARBA" id="ARBA00005445"/>
    </source>
</evidence>
<evidence type="ECO:0000256" key="3">
    <source>
        <dbReference type="SAM" id="MobiDB-lite"/>
    </source>
</evidence>
<evidence type="ECO:0000256" key="5">
    <source>
        <dbReference type="SAM" id="SignalP"/>
    </source>
</evidence>
<keyword evidence="7" id="KW-1185">Reference proteome</keyword>
<keyword evidence="4" id="KW-0472">Membrane</keyword>
<feature type="transmembrane region" description="Helical" evidence="4">
    <location>
        <begin position="306"/>
        <end position="325"/>
    </location>
</feature>
<gene>
    <name evidence="6" type="ORF">ACFFGH_24015</name>
</gene>
<feature type="compositionally biased region" description="Gly residues" evidence="3">
    <location>
        <begin position="277"/>
        <end position="289"/>
    </location>
</feature>
<keyword evidence="4" id="KW-0812">Transmembrane</keyword>
<dbReference type="RefSeq" id="WP_386673055.1">
    <property type="nucleotide sequence ID" value="NZ_JBHLTG010000006.1"/>
</dbReference>
<evidence type="ECO:0000313" key="6">
    <source>
        <dbReference type="EMBL" id="MFC0680908.1"/>
    </source>
</evidence>
<comment type="similarity">
    <text evidence="1">Belongs to the ice-binding protein family.</text>
</comment>
<keyword evidence="4" id="KW-1133">Transmembrane helix</keyword>
<name>A0ABV6RYF2_9GAMM</name>
<organism evidence="6 7">
    <name type="scientific">Lysobacter korlensis</name>
    <dbReference type="NCBI Taxonomy" id="553636"/>
    <lineage>
        <taxon>Bacteria</taxon>
        <taxon>Pseudomonadati</taxon>
        <taxon>Pseudomonadota</taxon>
        <taxon>Gammaproteobacteria</taxon>
        <taxon>Lysobacterales</taxon>
        <taxon>Lysobacteraceae</taxon>
        <taxon>Lysobacter</taxon>
    </lineage>
</organism>
<sequence length="335" mass="32414">MTTSIARNAARVTACAGIAVALSVGSAMSAGAAADGPIELGSASGFGVLAGSAVTSTVDLGTVITGDLGLSPEPDPAAITGFPPALLTGTAYQADAVAGDAQTDLGTAIVEAAGRTPLQSGLTELGGLDLGPGTYSGGALQVTGTLTLTGDANSVFIFQAASTLVTAPNAEVLLEGGATWCNVFWQVGSSATLDTATDFVGTVMASASITANAGTDVAGRLLAQSGAVTMNSTTVDASSACALASAPVDEEEPTDDGDTPDDTDTGGDSPDDTDTGGDIGGGDAGGDGDGAASAPELAETGADLRLPLGASMLLLLGGGLTLALLPRLRRAPRIR</sequence>
<accession>A0ABV6RYF2</accession>
<proteinExistence type="inferred from homology"/>
<dbReference type="Proteomes" id="UP001589896">
    <property type="component" value="Unassembled WGS sequence"/>
</dbReference>
<dbReference type="EMBL" id="JBHLTG010000006">
    <property type="protein sequence ID" value="MFC0680908.1"/>
    <property type="molecule type" value="Genomic_DNA"/>
</dbReference>
<feature type="chain" id="PRO_5045297294" evidence="5">
    <location>
        <begin position="33"/>
        <end position="335"/>
    </location>
</feature>
<evidence type="ECO:0000313" key="7">
    <source>
        <dbReference type="Proteomes" id="UP001589896"/>
    </source>
</evidence>
<evidence type="ECO:0000256" key="4">
    <source>
        <dbReference type="SAM" id="Phobius"/>
    </source>
</evidence>
<comment type="caution">
    <text evidence="6">The sequence shown here is derived from an EMBL/GenBank/DDBJ whole genome shotgun (WGS) entry which is preliminary data.</text>
</comment>
<reference evidence="6 7" key="1">
    <citation type="submission" date="2024-09" db="EMBL/GenBank/DDBJ databases">
        <authorList>
            <person name="Sun Q."/>
            <person name="Mori K."/>
        </authorList>
    </citation>
    <scope>NUCLEOTIDE SEQUENCE [LARGE SCALE GENOMIC DNA]</scope>
    <source>
        <strain evidence="6 7">KCTC 23076</strain>
    </source>
</reference>
<dbReference type="Pfam" id="PF11999">
    <property type="entry name" value="Ice_binding"/>
    <property type="match status" value="1"/>
</dbReference>
<feature type="compositionally biased region" description="Acidic residues" evidence="3">
    <location>
        <begin position="248"/>
        <end position="275"/>
    </location>
</feature>
<dbReference type="InterPro" id="IPR021884">
    <property type="entry name" value="Ice-bd_prot"/>
</dbReference>
<keyword evidence="2 5" id="KW-0732">Signal</keyword>